<evidence type="ECO:0000256" key="2">
    <source>
        <dbReference type="ARBA" id="ARBA00022723"/>
    </source>
</evidence>
<dbReference type="SUPFAM" id="SSF51604">
    <property type="entry name" value="Enolase C-terminal domain-like"/>
    <property type="match status" value="1"/>
</dbReference>
<dbReference type="PANTHER" id="PTHR13794">
    <property type="entry name" value="ENOLASE SUPERFAMILY, MANDELATE RACEMASE"/>
    <property type="match status" value="1"/>
</dbReference>
<evidence type="ECO:0000313" key="9">
    <source>
        <dbReference type="EMBL" id="SLN64620.1"/>
    </source>
</evidence>
<dbReference type="InterPro" id="IPR013342">
    <property type="entry name" value="Mandelate_racemase_C"/>
</dbReference>
<dbReference type="Gene3D" id="3.20.20.120">
    <property type="entry name" value="Enolase-like C-terminal domain"/>
    <property type="match status" value="1"/>
</dbReference>
<reference evidence="9 10" key="1">
    <citation type="submission" date="2017-03" db="EMBL/GenBank/DDBJ databases">
        <authorList>
            <person name="Afonso C.L."/>
            <person name="Miller P.J."/>
            <person name="Scott M.A."/>
            <person name="Spackman E."/>
            <person name="Goraichik I."/>
            <person name="Dimitrov K.M."/>
            <person name="Suarez D.L."/>
            <person name="Swayne D.E."/>
        </authorList>
    </citation>
    <scope>NUCLEOTIDE SEQUENCE [LARGE SCALE GENOMIC DNA]</scope>
    <source>
        <strain evidence="9 10">CECT 7023</strain>
    </source>
</reference>
<name>A0A1Y5TNT6_9RHOB</name>
<dbReference type="NCBIfam" id="NF011968">
    <property type="entry name" value="PRK15440.1"/>
    <property type="match status" value="1"/>
</dbReference>
<evidence type="ECO:0000256" key="4">
    <source>
        <dbReference type="ARBA" id="ARBA00061339"/>
    </source>
</evidence>
<dbReference type="OrthoDB" id="9802699at2"/>
<dbReference type="GO" id="GO:0050032">
    <property type="term" value="F:L-rhamnonate dehydratase activity"/>
    <property type="evidence" value="ECO:0007669"/>
    <property type="project" value="UniProtKB-EC"/>
</dbReference>
<evidence type="ECO:0000256" key="1">
    <source>
        <dbReference type="ARBA" id="ARBA00001946"/>
    </source>
</evidence>
<proteinExistence type="inferred from homology"/>
<organism evidence="9 10">
    <name type="scientific">Roseisalinus antarcticus</name>
    <dbReference type="NCBI Taxonomy" id="254357"/>
    <lineage>
        <taxon>Bacteria</taxon>
        <taxon>Pseudomonadati</taxon>
        <taxon>Pseudomonadota</taxon>
        <taxon>Alphaproteobacteria</taxon>
        <taxon>Rhodobacterales</taxon>
        <taxon>Roseobacteraceae</taxon>
        <taxon>Roseisalinus</taxon>
    </lineage>
</organism>
<dbReference type="InterPro" id="IPR036849">
    <property type="entry name" value="Enolase-like_C_sf"/>
</dbReference>
<dbReference type="GO" id="GO:0016052">
    <property type="term" value="P:carbohydrate catabolic process"/>
    <property type="evidence" value="ECO:0007669"/>
    <property type="project" value="TreeGrafter"/>
</dbReference>
<dbReference type="SMART" id="SM00922">
    <property type="entry name" value="MR_MLE"/>
    <property type="match status" value="1"/>
</dbReference>
<accession>A0A1Y5TNT6</accession>
<dbReference type="Proteomes" id="UP000193900">
    <property type="component" value="Unassembled WGS sequence"/>
</dbReference>
<sequence length="400" mass="44265">MKNPFEIVDMRTFLVTSQGDGGDYGRQKQGHWLIDTLISNPMSGYPEYRASRTSWGLGVLGSIVVEIETASGTVGVATGFGGLPAIWLIENHFKRFIVGADLRNVNKAWDQMFRASMFYGRKGMTIATISVVDLAMWDALGKQRQEPVYHLIGGACHDEITLYCTGPAPDAVKDMGFWGAKVPLPHSPYDGEEGFAANVAYLTEMRDLVGPGYPLMVDCYMSLTVPYAIRLAQACLPLDIHWWEEVLHPDDIEGYWLLKQAHPTLTWTTGEHEYTRYGFRRLIEERTIDILQPDLMWVGGLTELLRIAAHASAYDIPMLPHGSGPYSYHFIASQASRPLCEYVAASPDGRSVLPCFGKLFEGEEVPQNGRIGISDKPGFGMSVADRSLLTPYADCALATG</sequence>
<dbReference type="RefSeq" id="WP_085879836.1">
    <property type="nucleotide sequence ID" value="NZ_FWFZ01000017.1"/>
</dbReference>
<comment type="subunit">
    <text evidence="5">Homooctamer; tetramer of dimers.</text>
</comment>
<dbReference type="AlphaFoldDB" id="A0A1Y5TNT6"/>
<dbReference type="Pfam" id="PF02746">
    <property type="entry name" value="MR_MLE_N"/>
    <property type="match status" value="1"/>
</dbReference>
<dbReference type="InterPro" id="IPR013341">
    <property type="entry name" value="Mandelate_racemase_N_dom"/>
</dbReference>
<evidence type="ECO:0000256" key="6">
    <source>
        <dbReference type="ARBA" id="ARBA00067087"/>
    </source>
</evidence>
<dbReference type="EMBL" id="FWFZ01000017">
    <property type="protein sequence ID" value="SLN64620.1"/>
    <property type="molecule type" value="Genomic_DNA"/>
</dbReference>
<keyword evidence="9" id="KW-0456">Lyase</keyword>
<dbReference type="SUPFAM" id="SSF54826">
    <property type="entry name" value="Enolase N-terminal domain-like"/>
    <property type="match status" value="1"/>
</dbReference>
<dbReference type="SFLD" id="SFLDG00179">
    <property type="entry name" value="mandelate_racemase"/>
    <property type="match status" value="1"/>
</dbReference>
<evidence type="ECO:0000259" key="8">
    <source>
        <dbReference type="SMART" id="SM00922"/>
    </source>
</evidence>
<keyword evidence="10" id="KW-1185">Reference proteome</keyword>
<comment type="similarity">
    <text evidence="4">Belongs to the mandelate racemase/muconate lactonizing enzyme family. RhamD subfamily.</text>
</comment>
<dbReference type="InterPro" id="IPR029017">
    <property type="entry name" value="Enolase-like_N"/>
</dbReference>
<keyword evidence="2" id="KW-0479">Metal-binding</keyword>
<dbReference type="PANTHER" id="PTHR13794:SF58">
    <property type="entry name" value="MITOCHONDRIAL ENOLASE SUPERFAMILY MEMBER 1"/>
    <property type="match status" value="1"/>
</dbReference>
<evidence type="ECO:0000256" key="3">
    <source>
        <dbReference type="ARBA" id="ARBA00022842"/>
    </source>
</evidence>
<dbReference type="Pfam" id="PF13378">
    <property type="entry name" value="MR_MLE_C"/>
    <property type="match status" value="1"/>
</dbReference>
<dbReference type="InterPro" id="IPR046945">
    <property type="entry name" value="RHMD-like"/>
</dbReference>
<evidence type="ECO:0000256" key="5">
    <source>
        <dbReference type="ARBA" id="ARBA00063011"/>
    </source>
</evidence>
<dbReference type="InterPro" id="IPR029065">
    <property type="entry name" value="Enolase_C-like"/>
</dbReference>
<gene>
    <name evidence="9" type="primary">rhmD_1</name>
    <name evidence="9" type="ORF">ROA7023_03032</name>
</gene>
<dbReference type="FunFam" id="3.20.20.120:FF:000005">
    <property type="entry name" value="Putative L-rhamnonate dehydratase"/>
    <property type="match status" value="1"/>
</dbReference>
<comment type="cofactor">
    <cofactor evidence="1">
        <name>Mg(2+)</name>
        <dbReference type="ChEBI" id="CHEBI:18420"/>
    </cofactor>
</comment>
<feature type="domain" description="Mandelate racemase/muconate lactonizing enzyme C-terminal" evidence="8">
    <location>
        <begin position="169"/>
        <end position="265"/>
    </location>
</feature>
<evidence type="ECO:0000256" key="7">
    <source>
        <dbReference type="ARBA" id="ARBA00074351"/>
    </source>
</evidence>
<evidence type="ECO:0000313" key="10">
    <source>
        <dbReference type="Proteomes" id="UP000193900"/>
    </source>
</evidence>
<protein>
    <recommendedName>
        <fullName evidence="7">L-rhamnonate dehydratase</fullName>
        <ecNumber evidence="6">4.2.1.90</ecNumber>
    </recommendedName>
</protein>
<dbReference type="Gene3D" id="3.30.390.10">
    <property type="entry name" value="Enolase-like, N-terminal domain"/>
    <property type="match status" value="1"/>
</dbReference>
<dbReference type="SFLD" id="SFLDS00001">
    <property type="entry name" value="Enolase"/>
    <property type="match status" value="1"/>
</dbReference>
<keyword evidence="3" id="KW-0460">Magnesium</keyword>
<dbReference type="EC" id="4.2.1.90" evidence="6"/>
<dbReference type="GO" id="GO:0000287">
    <property type="term" value="F:magnesium ion binding"/>
    <property type="evidence" value="ECO:0007669"/>
    <property type="project" value="TreeGrafter"/>
</dbReference>